<dbReference type="GO" id="GO:0003677">
    <property type="term" value="F:DNA binding"/>
    <property type="evidence" value="ECO:0007669"/>
    <property type="project" value="UniProtKB-UniRule"/>
</dbReference>
<evidence type="ECO:0000256" key="5">
    <source>
        <dbReference type="ARBA" id="ARBA00023125"/>
    </source>
</evidence>
<dbReference type="HAMAP" id="MF_00105">
    <property type="entry name" value="GreA_GreB"/>
    <property type="match status" value="1"/>
</dbReference>
<feature type="domain" description="Transcription elongation factor GreA/GreB C-terminal" evidence="11">
    <location>
        <begin position="81"/>
        <end position="152"/>
    </location>
</feature>
<evidence type="ECO:0000256" key="7">
    <source>
        <dbReference type="ARBA" id="ARBA00024916"/>
    </source>
</evidence>
<dbReference type="AlphaFoldDB" id="A0A0N8NSK8"/>
<dbReference type="STRING" id="36849.OXPF_40970"/>
<dbReference type="SUPFAM" id="SSF54534">
    <property type="entry name" value="FKBP-like"/>
    <property type="match status" value="1"/>
</dbReference>
<dbReference type="EMBL" id="LKET01000068">
    <property type="protein sequence ID" value="KPU42312.1"/>
    <property type="molecule type" value="Genomic_DNA"/>
</dbReference>
<keyword evidence="6 9" id="KW-0804">Transcription</keyword>
<dbReference type="Pfam" id="PF01272">
    <property type="entry name" value="GreA_GreB"/>
    <property type="match status" value="1"/>
</dbReference>
<dbReference type="InterPro" id="IPR001437">
    <property type="entry name" value="Tscrpt_elong_fac_GreA/B_C"/>
</dbReference>
<dbReference type="RefSeq" id="WP_054877264.1">
    <property type="nucleotide sequence ID" value="NZ_LKET01000068.1"/>
</dbReference>
<dbReference type="GO" id="GO:0006354">
    <property type="term" value="P:DNA-templated transcription elongation"/>
    <property type="evidence" value="ECO:0007669"/>
    <property type="project" value="TreeGrafter"/>
</dbReference>
<evidence type="ECO:0000259" key="12">
    <source>
        <dbReference type="Pfam" id="PF03449"/>
    </source>
</evidence>
<dbReference type="OrthoDB" id="9808774at2"/>
<accession>A0A0N8NSK8</accession>
<dbReference type="InterPro" id="IPR006359">
    <property type="entry name" value="Tscrpt_elong_fac_GreA"/>
</dbReference>
<comment type="function">
    <text evidence="7 9 10">Necessary for efficient RNA polymerase transcription elongation past template-encoded arresting sites. The arresting sites in DNA have the property of trapping a certain fraction of elongating RNA polymerases that pass through, resulting in locked ternary complexes. Cleavage of the nascent transcript by cleavage factors such as GreA or GreB allows the resumption of elongation from the new 3'terminus. GreA releases sequences of 2 to 3 nucleotides.</text>
</comment>
<evidence type="ECO:0000256" key="8">
    <source>
        <dbReference type="ARBA" id="ARBA00030776"/>
    </source>
</evidence>
<dbReference type="InterPro" id="IPR036953">
    <property type="entry name" value="GreA/GreB_C_sf"/>
</dbReference>
<evidence type="ECO:0000256" key="9">
    <source>
        <dbReference type="HAMAP-Rule" id="MF_00105"/>
    </source>
</evidence>
<dbReference type="InterPro" id="IPR022691">
    <property type="entry name" value="Tscrpt_elong_fac_GreA/B_N"/>
</dbReference>
<keyword evidence="4" id="KW-0175">Coiled coil</keyword>
<protein>
    <recommendedName>
        <fullName evidence="2 9">Transcription elongation factor GreA</fullName>
    </recommendedName>
    <alternativeName>
        <fullName evidence="8 9">Transcript cleavage factor GreA</fullName>
    </alternativeName>
</protein>
<dbReference type="Pfam" id="PF03449">
    <property type="entry name" value="GreA_GreB_N"/>
    <property type="match status" value="1"/>
</dbReference>
<dbReference type="Gene3D" id="1.10.287.180">
    <property type="entry name" value="Transcription elongation factor, GreA/GreB, N-terminal domain"/>
    <property type="match status" value="1"/>
</dbReference>
<keyword evidence="5 9" id="KW-0238">DNA-binding</keyword>
<reference evidence="13 14" key="1">
    <citation type="submission" date="2015-09" db="EMBL/GenBank/DDBJ databases">
        <title>Genome sequence of Oxobacter pfennigii DSM 3222.</title>
        <authorList>
            <person name="Poehlein A."/>
            <person name="Bengelsdorf F.R."/>
            <person name="Schiel-Bengelsdorf B."/>
            <person name="Duerre P."/>
            <person name="Daniel R."/>
        </authorList>
    </citation>
    <scope>NUCLEOTIDE SEQUENCE [LARGE SCALE GENOMIC DNA]</scope>
    <source>
        <strain evidence="13 14">DSM 3222</strain>
    </source>
</reference>
<organism evidence="13 14">
    <name type="scientific">Oxobacter pfennigii</name>
    <dbReference type="NCBI Taxonomy" id="36849"/>
    <lineage>
        <taxon>Bacteria</taxon>
        <taxon>Bacillati</taxon>
        <taxon>Bacillota</taxon>
        <taxon>Clostridia</taxon>
        <taxon>Eubacteriales</taxon>
        <taxon>Clostridiaceae</taxon>
        <taxon>Oxobacter</taxon>
    </lineage>
</organism>
<dbReference type="Proteomes" id="UP000050326">
    <property type="component" value="Unassembled WGS sequence"/>
</dbReference>
<evidence type="ECO:0000256" key="3">
    <source>
        <dbReference type="ARBA" id="ARBA00023015"/>
    </source>
</evidence>
<keyword evidence="13" id="KW-0648">Protein biosynthesis</keyword>
<evidence type="ECO:0000313" key="14">
    <source>
        <dbReference type="Proteomes" id="UP000050326"/>
    </source>
</evidence>
<keyword evidence="3 9" id="KW-0805">Transcription regulation</keyword>
<evidence type="ECO:0000313" key="13">
    <source>
        <dbReference type="EMBL" id="KPU42312.1"/>
    </source>
</evidence>
<dbReference type="InterPro" id="IPR018151">
    <property type="entry name" value="TF_GreA/GreB_CS"/>
</dbReference>
<dbReference type="PIRSF" id="PIRSF006092">
    <property type="entry name" value="GreA_GreB"/>
    <property type="match status" value="1"/>
</dbReference>
<sequence>MHNYLTQEAINKLKEEIEYRKVVLRYKILEDVKEARAHGDLSENFEYKAAKRERGKNESRIRYLERMIRTATIIEDKTSIDEVGIGKTITLRFIEDDEVEEYHLVTTVEVDPLKNIISIESPLGKAIYGHKAGDEIKIQSLNGEYTVRIEKIAITEGKDI</sequence>
<comment type="caution">
    <text evidence="13">The sequence shown here is derived from an EMBL/GenBank/DDBJ whole genome shotgun (WGS) entry which is preliminary data.</text>
</comment>
<comment type="similarity">
    <text evidence="1 9 10">Belongs to the GreA/GreB family.</text>
</comment>
<dbReference type="InterPro" id="IPR028624">
    <property type="entry name" value="Tscrpt_elong_fac_GreA/B"/>
</dbReference>
<name>A0A0N8NSK8_9CLOT</name>
<dbReference type="NCBIfam" id="NF001263">
    <property type="entry name" value="PRK00226.1-4"/>
    <property type="match status" value="1"/>
</dbReference>
<dbReference type="PANTHER" id="PTHR30437:SF4">
    <property type="entry name" value="TRANSCRIPTION ELONGATION FACTOR GREA"/>
    <property type="match status" value="1"/>
</dbReference>
<evidence type="ECO:0000256" key="2">
    <source>
        <dbReference type="ARBA" id="ARBA00013729"/>
    </source>
</evidence>
<dbReference type="NCBIfam" id="TIGR01462">
    <property type="entry name" value="greA"/>
    <property type="match status" value="1"/>
</dbReference>
<evidence type="ECO:0000256" key="6">
    <source>
        <dbReference type="ARBA" id="ARBA00023163"/>
    </source>
</evidence>
<dbReference type="PANTHER" id="PTHR30437">
    <property type="entry name" value="TRANSCRIPTION ELONGATION FACTOR GREA"/>
    <property type="match status" value="1"/>
</dbReference>
<evidence type="ECO:0000256" key="4">
    <source>
        <dbReference type="ARBA" id="ARBA00023054"/>
    </source>
</evidence>
<dbReference type="InterPro" id="IPR023459">
    <property type="entry name" value="Tscrpt_elong_fac_GreA/B_fam"/>
</dbReference>
<feature type="domain" description="Transcription elongation factor GreA/GreB N-terminal" evidence="12">
    <location>
        <begin position="3"/>
        <end position="73"/>
    </location>
</feature>
<evidence type="ECO:0000256" key="10">
    <source>
        <dbReference type="RuleBase" id="RU000556"/>
    </source>
</evidence>
<dbReference type="PROSITE" id="PS00830">
    <property type="entry name" value="GREAB_2"/>
    <property type="match status" value="1"/>
</dbReference>
<dbReference type="FunFam" id="1.10.287.180:FF:000001">
    <property type="entry name" value="Transcription elongation factor GreA"/>
    <property type="match status" value="1"/>
</dbReference>
<dbReference type="GO" id="GO:0070063">
    <property type="term" value="F:RNA polymerase binding"/>
    <property type="evidence" value="ECO:0007669"/>
    <property type="project" value="InterPro"/>
</dbReference>
<dbReference type="GO" id="GO:0032784">
    <property type="term" value="P:regulation of DNA-templated transcription elongation"/>
    <property type="evidence" value="ECO:0007669"/>
    <property type="project" value="UniProtKB-UniRule"/>
</dbReference>
<dbReference type="PATRIC" id="fig|36849.3.peg.4330"/>
<keyword evidence="14" id="KW-1185">Reference proteome</keyword>
<gene>
    <name evidence="13" type="primary">greA_2</name>
    <name evidence="9" type="synonym">greA</name>
    <name evidence="13" type="ORF">OXPF_40970</name>
</gene>
<dbReference type="GO" id="GO:0003746">
    <property type="term" value="F:translation elongation factor activity"/>
    <property type="evidence" value="ECO:0007669"/>
    <property type="project" value="UniProtKB-KW"/>
</dbReference>
<dbReference type="SUPFAM" id="SSF46557">
    <property type="entry name" value="GreA transcript cleavage protein, N-terminal domain"/>
    <property type="match status" value="1"/>
</dbReference>
<dbReference type="Gene3D" id="3.10.50.30">
    <property type="entry name" value="Transcription elongation factor, GreA/GreB, C-terminal domain"/>
    <property type="match status" value="1"/>
</dbReference>
<evidence type="ECO:0000259" key="11">
    <source>
        <dbReference type="Pfam" id="PF01272"/>
    </source>
</evidence>
<proteinExistence type="inferred from homology"/>
<dbReference type="InterPro" id="IPR036805">
    <property type="entry name" value="Tscrpt_elong_fac_GreA/B_N_sf"/>
</dbReference>
<keyword evidence="13" id="KW-0251">Elongation factor</keyword>
<evidence type="ECO:0000256" key="1">
    <source>
        <dbReference type="ARBA" id="ARBA00008213"/>
    </source>
</evidence>